<feature type="compositionally biased region" description="Basic and acidic residues" evidence="4">
    <location>
        <begin position="231"/>
        <end position="245"/>
    </location>
</feature>
<dbReference type="FunFam" id="1.10.10.10:FF:000135">
    <property type="entry name" value="forkhead box protein G1"/>
    <property type="match status" value="1"/>
</dbReference>
<feature type="DNA-binding region" description="Fork-head" evidence="3">
    <location>
        <begin position="96"/>
        <end position="188"/>
    </location>
</feature>
<dbReference type="PROSITE" id="PS50039">
    <property type="entry name" value="FORK_HEAD_3"/>
    <property type="match status" value="1"/>
</dbReference>
<protein>
    <recommendedName>
        <fullName evidence="5">Fork-head domain-containing protein</fullName>
    </recommendedName>
</protein>
<evidence type="ECO:0000313" key="7">
    <source>
        <dbReference type="Proteomes" id="UP000275408"/>
    </source>
</evidence>
<dbReference type="GO" id="GO:0030154">
    <property type="term" value="P:cell differentiation"/>
    <property type="evidence" value="ECO:0007669"/>
    <property type="project" value="TreeGrafter"/>
</dbReference>
<evidence type="ECO:0000256" key="3">
    <source>
        <dbReference type="PROSITE-ProRule" id="PRU00089"/>
    </source>
</evidence>
<dbReference type="GO" id="GO:0000978">
    <property type="term" value="F:RNA polymerase II cis-regulatory region sequence-specific DNA binding"/>
    <property type="evidence" value="ECO:0007669"/>
    <property type="project" value="TreeGrafter"/>
</dbReference>
<dbReference type="Gene3D" id="1.10.10.10">
    <property type="entry name" value="Winged helix-like DNA-binding domain superfamily/Winged helix DNA-binding domain"/>
    <property type="match status" value="1"/>
</dbReference>
<dbReference type="SMART" id="SM00339">
    <property type="entry name" value="FH"/>
    <property type="match status" value="1"/>
</dbReference>
<dbReference type="Proteomes" id="UP000275408">
    <property type="component" value="Unassembled WGS sequence"/>
</dbReference>
<dbReference type="PANTHER" id="PTHR11829:SF343">
    <property type="entry name" value="FORK-HEAD DOMAIN-CONTAINING PROTEIN"/>
    <property type="match status" value="1"/>
</dbReference>
<comment type="caution">
    <text evidence="6">The sequence shown here is derived from an EMBL/GenBank/DDBJ whole genome shotgun (WGS) entry which is preliminary data.</text>
</comment>
<feature type="compositionally biased region" description="Basic and acidic residues" evidence="4">
    <location>
        <begin position="253"/>
        <end position="263"/>
    </location>
</feature>
<evidence type="ECO:0000313" key="6">
    <source>
        <dbReference type="EMBL" id="RMX40790.1"/>
    </source>
</evidence>
<keyword evidence="1 3" id="KW-0238">DNA-binding</keyword>
<accession>A0A3M6THD7</accession>
<keyword evidence="2 3" id="KW-0539">Nucleus</keyword>
<evidence type="ECO:0000256" key="4">
    <source>
        <dbReference type="SAM" id="MobiDB-lite"/>
    </source>
</evidence>
<dbReference type="STRING" id="46731.A0A3M6THD7"/>
<dbReference type="InterPro" id="IPR001766">
    <property type="entry name" value="Fork_head_dom"/>
</dbReference>
<dbReference type="PRINTS" id="PR00053">
    <property type="entry name" value="FORKHEAD"/>
</dbReference>
<evidence type="ECO:0000259" key="5">
    <source>
        <dbReference type="PROSITE" id="PS50039"/>
    </source>
</evidence>
<dbReference type="InterPro" id="IPR030456">
    <property type="entry name" value="TF_fork_head_CS_2"/>
</dbReference>
<feature type="region of interest" description="Disordered" evidence="4">
    <location>
        <begin position="219"/>
        <end position="263"/>
    </location>
</feature>
<dbReference type="InterPro" id="IPR036390">
    <property type="entry name" value="WH_DNA-bd_sf"/>
</dbReference>
<reference evidence="6 7" key="1">
    <citation type="journal article" date="2018" name="Sci. Rep.">
        <title>Comparative analysis of the Pocillopora damicornis genome highlights role of immune system in coral evolution.</title>
        <authorList>
            <person name="Cunning R."/>
            <person name="Bay R.A."/>
            <person name="Gillette P."/>
            <person name="Baker A.C."/>
            <person name="Traylor-Knowles N."/>
        </authorList>
    </citation>
    <scope>NUCLEOTIDE SEQUENCE [LARGE SCALE GENOMIC DNA]</scope>
    <source>
        <strain evidence="6">RSMAS</strain>
        <tissue evidence="6">Whole animal</tissue>
    </source>
</reference>
<feature type="domain" description="Fork-head" evidence="5">
    <location>
        <begin position="96"/>
        <end position="188"/>
    </location>
</feature>
<dbReference type="Pfam" id="PF00250">
    <property type="entry name" value="Forkhead"/>
    <property type="match status" value="1"/>
</dbReference>
<dbReference type="OrthoDB" id="5954824at2759"/>
<comment type="subcellular location">
    <subcellularLocation>
        <location evidence="3">Nucleus</location>
    </subcellularLocation>
</comment>
<gene>
    <name evidence="6" type="ORF">pdam_00017585</name>
</gene>
<dbReference type="AlphaFoldDB" id="A0A3M6THD7"/>
<keyword evidence="7" id="KW-1185">Reference proteome</keyword>
<dbReference type="GO" id="GO:0000981">
    <property type="term" value="F:DNA-binding transcription factor activity, RNA polymerase II-specific"/>
    <property type="evidence" value="ECO:0007669"/>
    <property type="project" value="TreeGrafter"/>
</dbReference>
<dbReference type="GO" id="GO:0005634">
    <property type="term" value="C:nucleus"/>
    <property type="evidence" value="ECO:0007669"/>
    <property type="project" value="UniProtKB-SubCell"/>
</dbReference>
<evidence type="ECO:0000256" key="1">
    <source>
        <dbReference type="ARBA" id="ARBA00023125"/>
    </source>
</evidence>
<dbReference type="SUPFAM" id="SSF46785">
    <property type="entry name" value="Winged helix' DNA-binding domain"/>
    <property type="match status" value="1"/>
</dbReference>
<dbReference type="GO" id="GO:0009653">
    <property type="term" value="P:anatomical structure morphogenesis"/>
    <property type="evidence" value="ECO:0007669"/>
    <property type="project" value="TreeGrafter"/>
</dbReference>
<dbReference type="InterPro" id="IPR036388">
    <property type="entry name" value="WH-like_DNA-bd_sf"/>
</dbReference>
<name>A0A3M6THD7_POCDA</name>
<dbReference type="EMBL" id="RCHS01003573">
    <property type="protein sequence ID" value="RMX40790.1"/>
    <property type="molecule type" value="Genomic_DNA"/>
</dbReference>
<evidence type="ECO:0000256" key="2">
    <source>
        <dbReference type="ARBA" id="ARBA00023242"/>
    </source>
</evidence>
<sequence length="289" mass="32912">MSAFSPVSSYEKASDYFPSVPSVSTVTWPSAVPTAFELGPWYSWGLPHSKLNCHGPPAPAAVAPLDYTSFWPTVPSLGSCGFFLPSGSSLARSYEKPSQSYIGLIAEAILGSPEKKLVLSDIYSYILTRYPYFRTKGSGWRNSIRHNLSLNDCFIKAGRSPNGKGHFWTICPMYYEDFLHGDYRRRRSGKCLKLDLKSERLLSDSHRYFALFSEEPKPSVLSQRETSPPRYEQHERDVHREREIDCETVEQSSSEHERERRRVSDKVEFREFRLHIISEKGLPDSGGVI</sequence>
<dbReference type="CDD" id="cd20035">
    <property type="entry name" value="FH_FOXQ2-like"/>
    <property type="match status" value="1"/>
</dbReference>
<organism evidence="6 7">
    <name type="scientific">Pocillopora damicornis</name>
    <name type="common">Cauliflower coral</name>
    <name type="synonym">Millepora damicornis</name>
    <dbReference type="NCBI Taxonomy" id="46731"/>
    <lineage>
        <taxon>Eukaryota</taxon>
        <taxon>Metazoa</taxon>
        <taxon>Cnidaria</taxon>
        <taxon>Anthozoa</taxon>
        <taxon>Hexacorallia</taxon>
        <taxon>Scleractinia</taxon>
        <taxon>Astrocoeniina</taxon>
        <taxon>Pocilloporidae</taxon>
        <taxon>Pocillopora</taxon>
    </lineage>
</organism>
<dbReference type="PANTHER" id="PTHR11829">
    <property type="entry name" value="FORKHEAD BOX PROTEIN"/>
    <property type="match status" value="1"/>
</dbReference>
<proteinExistence type="predicted"/>
<dbReference type="InterPro" id="IPR047519">
    <property type="entry name" value="FH_FOXQ2-like"/>
</dbReference>
<dbReference type="InterPro" id="IPR050211">
    <property type="entry name" value="FOX_domain-containing"/>
</dbReference>
<dbReference type="PROSITE" id="PS00658">
    <property type="entry name" value="FORK_HEAD_2"/>
    <property type="match status" value="1"/>
</dbReference>